<feature type="domain" description="AB hydrolase-1" evidence="2">
    <location>
        <begin position="12"/>
        <end position="233"/>
    </location>
</feature>
<dbReference type="InterPro" id="IPR029058">
    <property type="entry name" value="AB_hydrolase_fold"/>
</dbReference>
<evidence type="ECO:0000313" key="4">
    <source>
        <dbReference type="Proteomes" id="UP001596548"/>
    </source>
</evidence>
<proteinExistence type="predicted"/>
<comment type="caution">
    <text evidence="3">The sequence shown here is derived from an EMBL/GenBank/DDBJ whole genome shotgun (WGS) entry which is preliminary data.</text>
</comment>
<keyword evidence="4" id="KW-1185">Reference proteome</keyword>
<sequence length="245" mass="26423">MTLAHDVTGDGPTVLLLHSTVVDRRMWDPTIPALAEAGFRAVRCDLRGYGDSPLAAEPYNDADDALALLGPGPFAIIGSSGGGRVALEIAARHPARVTTLVLLCTASDDLAPGPRLRAVWDRENALLEAGDIDGAVDLNVTQWVGPEASDQTRSSVRVMQRRVFDIQMAVPEEPPQTAYEYAYADITARTLLVTGAHDLPEFSEVADHLAGVLPAATRMHLPWVGHLPSIERPDLLNPILLDFLR</sequence>
<evidence type="ECO:0000259" key="2">
    <source>
        <dbReference type="Pfam" id="PF00561"/>
    </source>
</evidence>
<protein>
    <submittedName>
        <fullName evidence="3">Alpha/beta fold hydrolase</fullName>
    </submittedName>
</protein>
<dbReference type="Gene3D" id="3.40.50.1820">
    <property type="entry name" value="alpha/beta hydrolase"/>
    <property type="match status" value="1"/>
</dbReference>
<reference evidence="4" key="1">
    <citation type="journal article" date="2019" name="Int. J. Syst. Evol. Microbiol.">
        <title>The Global Catalogue of Microorganisms (GCM) 10K type strain sequencing project: providing services to taxonomists for standard genome sequencing and annotation.</title>
        <authorList>
            <consortium name="The Broad Institute Genomics Platform"/>
            <consortium name="The Broad Institute Genome Sequencing Center for Infectious Disease"/>
            <person name="Wu L."/>
            <person name="Ma J."/>
        </authorList>
    </citation>
    <scope>NUCLEOTIDE SEQUENCE [LARGE SCALE GENOMIC DNA]</scope>
    <source>
        <strain evidence="4">XZYJT-10</strain>
    </source>
</reference>
<dbReference type="InterPro" id="IPR000073">
    <property type="entry name" value="AB_hydrolase_1"/>
</dbReference>
<dbReference type="InterPro" id="IPR050266">
    <property type="entry name" value="AB_hydrolase_sf"/>
</dbReference>
<dbReference type="Pfam" id="PF00561">
    <property type="entry name" value="Abhydrolase_1"/>
    <property type="match status" value="1"/>
</dbReference>
<organism evidence="3 4">
    <name type="scientific">Paractinoplanes rhizophilus</name>
    <dbReference type="NCBI Taxonomy" id="1416877"/>
    <lineage>
        <taxon>Bacteria</taxon>
        <taxon>Bacillati</taxon>
        <taxon>Actinomycetota</taxon>
        <taxon>Actinomycetes</taxon>
        <taxon>Micromonosporales</taxon>
        <taxon>Micromonosporaceae</taxon>
        <taxon>Paractinoplanes</taxon>
    </lineage>
</organism>
<name>A0ABW2HVN5_9ACTN</name>
<dbReference type="Proteomes" id="UP001596548">
    <property type="component" value="Unassembled WGS sequence"/>
</dbReference>
<dbReference type="RefSeq" id="WP_378971798.1">
    <property type="nucleotide sequence ID" value="NZ_JBHTBJ010000018.1"/>
</dbReference>
<dbReference type="GO" id="GO:0016787">
    <property type="term" value="F:hydrolase activity"/>
    <property type="evidence" value="ECO:0007669"/>
    <property type="project" value="UniProtKB-KW"/>
</dbReference>
<gene>
    <name evidence="3" type="ORF">ACFQS1_23110</name>
</gene>
<dbReference type="EMBL" id="JBHTBJ010000018">
    <property type="protein sequence ID" value="MFC7276891.1"/>
    <property type="molecule type" value="Genomic_DNA"/>
</dbReference>
<evidence type="ECO:0000256" key="1">
    <source>
        <dbReference type="ARBA" id="ARBA00022801"/>
    </source>
</evidence>
<keyword evidence="1 3" id="KW-0378">Hydrolase</keyword>
<dbReference type="PANTHER" id="PTHR43798:SF31">
    <property type="entry name" value="AB HYDROLASE SUPERFAMILY PROTEIN YCLE"/>
    <property type="match status" value="1"/>
</dbReference>
<dbReference type="PANTHER" id="PTHR43798">
    <property type="entry name" value="MONOACYLGLYCEROL LIPASE"/>
    <property type="match status" value="1"/>
</dbReference>
<accession>A0ABW2HVN5</accession>
<evidence type="ECO:0000313" key="3">
    <source>
        <dbReference type="EMBL" id="MFC7276891.1"/>
    </source>
</evidence>
<dbReference type="SUPFAM" id="SSF53474">
    <property type="entry name" value="alpha/beta-Hydrolases"/>
    <property type="match status" value="1"/>
</dbReference>